<feature type="region of interest" description="Disordered" evidence="1">
    <location>
        <begin position="390"/>
        <end position="440"/>
    </location>
</feature>
<evidence type="ECO:0000313" key="2">
    <source>
        <dbReference type="EMBL" id="EOB06515.1"/>
    </source>
</evidence>
<dbReference type="EMBL" id="KB742605">
    <property type="protein sequence ID" value="EOB06515.1"/>
    <property type="molecule type" value="Genomic_DNA"/>
</dbReference>
<feature type="compositionally biased region" description="Polar residues" evidence="1">
    <location>
        <begin position="399"/>
        <end position="415"/>
    </location>
</feature>
<proteinExistence type="predicted"/>
<keyword evidence="3" id="KW-1185">Reference proteome</keyword>
<protein>
    <submittedName>
        <fullName evidence="2">Uncharacterized protein</fullName>
    </submittedName>
</protein>
<reference evidence="3" key="1">
    <citation type="journal article" date="2013" name="Nat. Genet.">
        <title>The duck genome and transcriptome provide insight into an avian influenza virus reservoir species.</title>
        <authorList>
            <person name="Huang Y."/>
            <person name="Li Y."/>
            <person name="Burt D.W."/>
            <person name="Chen H."/>
            <person name="Zhang Y."/>
            <person name="Qian W."/>
            <person name="Kim H."/>
            <person name="Gan S."/>
            <person name="Zhao Y."/>
            <person name="Li J."/>
            <person name="Yi K."/>
            <person name="Feng H."/>
            <person name="Zhu P."/>
            <person name="Li B."/>
            <person name="Liu Q."/>
            <person name="Fairley S."/>
            <person name="Magor K.E."/>
            <person name="Du Z."/>
            <person name="Hu X."/>
            <person name="Goodman L."/>
            <person name="Tafer H."/>
            <person name="Vignal A."/>
            <person name="Lee T."/>
            <person name="Kim K.W."/>
            <person name="Sheng Z."/>
            <person name="An Y."/>
            <person name="Searle S."/>
            <person name="Herrero J."/>
            <person name="Groenen M.A."/>
            <person name="Crooijmans R.P."/>
            <person name="Faraut T."/>
            <person name="Cai Q."/>
            <person name="Webster R.G."/>
            <person name="Aldridge J.R."/>
            <person name="Warren W.C."/>
            <person name="Bartschat S."/>
            <person name="Kehr S."/>
            <person name="Marz M."/>
            <person name="Stadler P.F."/>
            <person name="Smith J."/>
            <person name="Kraus R.H."/>
            <person name="Zhao Y."/>
            <person name="Ren L."/>
            <person name="Fei J."/>
            <person name="Morisson M."/>
            <person name="Kaiser P."/>
            <person name="Griffin D.K."/>
            <person name="Rao M."/>
            <person name="Pitel F."/>
            <person name="Wang J."/>
            <person name="Li N."/>
        </authorList>
    </citation>
    <scope>NUCLEOTIDE SEQUENCE [LARGE SCALE GENOMIC DNA]</scope>
</reference>
<gene>
    <name evidence="2" type="ORF">Anapl_03674</name>
</gene>
<evidence type="ECO:0000256" key="1">
    <source>
        <dbReference type="SAM" id="MobiDB-lite"/>
    </source>
</evidence>
<evidence type="ECO:0000313" key="3">
    <source>
        <dbReference type="Proteomes" id="UP000296049"/>
    </source>
</evidence>
<sequence>MTSCSTAGSVPKIGTAHLSILYEQLGNKHRNKGHTSQSTSVVTAGLALVNITVQEHHKKKHPSRAMRMTNKISHWEDKHIACLNAISTSKAQKTQKQLESKYELLSMGCRPTTSCVHSINIMNEDCNSEQTWFNERGLLSTTARHAGRGIPIDMCFDVAGNLCVKPRRQVMESSRFTHSELAKARDIHEDTMRLGINHSNLSEVQPVQSQVVSLDVTTVQNTKQLVGLKYLLAQEAGTPEASLAVARDKLETLRLLTTSFTRFFIQWDLKRELRLADDNIFALRFTQREARSALRYSNIKTLACPQTLTAHGPTPSSVLGARSRRATKLPSSPFVHPKDTHRAARITRLQETLFEAKLEQLRGCLPRTSLANPNLWAGNVCQGKPFKMTQVASPPPSCATEQQASSATGSRTSWRNDSKLSSGVGGKKTTGQKTPPNSPFHVISIKHTTVLRNSSLVLDARAIQLTTKARRSDPADVSVPHSVAKRLSKSGRVALACLVKNTLSHQLMQVVVHTVTYCDCISVHEVLCVQRYIHKHTCQLSELQISPIVILSHVPSKTLCRKDVYPVCSGSQLTDEPRALGM</sequence>
<dbReference type="Proteomes" id="UP000296049">
    <property type="component" value="Unassembled WGS sequence"/>
</dbReference>
<dbReference type="AlphaFoldDB" id="R0LXJ6"/>
<organism evidence="2 3">
    <name type="scientific">Anas platyrhynchos</name>
    <name type="common">Mallard</name>
    <name type="synonym">Anas boschas</name>
    <dbReference type="NCBI Taxonomy" id="8839"/>
    <lineage>
        <taxon>Eukaryota</taxon>
        <taxon>Metazoa</taxon>
        <taxon>Chordata</taxon>
        <taxon>Craniata</taxon>
        <taxon>Vertebrata</taxon>
        <taxon>Euteleostomi</taxon>
        <taxon>Archelosauria</taxon>
        <taxon>Archosauria</taxon>
        <taxon>Dinosauria</taxon>
        <taxon>Saurischia</taxon>
        <taxon>Theropoda</taxon>
        <taxon>Coelurosauria</taxon>
        <taxon>Aves</taxon>
        <taxon>Neognathae</taxon>
        <taxon>Galloanserae</taxon>
        <taxon>Anseriformes</taxon>
        <taxon>Anatidae</taxon>
        <taxon>Anatinae</taxon>
        <taxon>Anas</taxon>
    </lineage>
</organism>
<name>R0LXJ6_ANAPL</name>
<accession>R0LXJ6</accession>